<gene>
    <name evidence="1" type="ORF">EPI10_030220</name>
</gene>
<sequence>MQEPVLNYLYQPLVNKLVVINETVLSVAQPLRKRNKNMAEAQGEKVGDPEPSKHAKVEQGRLNFVATNAVPKEQPSALLQNLDVNNEHDKRLLDLFSTFVSSIRTTTNIGTKFEHSSCTGVSNKDASISPSNSEDVDKYRRVIVHSNSLEYNTNSIATNQKYVEKKPCKKLESPVRKLMIENDVEEISTKVEQREKTCGELPDLNLPVYLVQSEQHNDKYMINDAYIQASDGIPSFTFYLTQL</sequence>
<name>A0A5B6WZT2_9ROSI</name>
<dbReference type="AlphaFoldDB" id="A0A5B6WZT2"/>
<accession>A0A5B6WZT2</accession>
<dbReference type="Proteomes" id="UP000325315">
    <property type="component" value="Unassembled WGS sequence"/>
</dbReference>
<organism evidence="1 2">
    <name type="scientific">Gossypium australe</name>
    <dbReference type="NCBI Taxonomy" id="47621"/>
    <lineage>
        <taxon>Eukaryota</taxon>
        <taxon>Viridiplantae</taxon>
        <taxon>Streptophyta</taxon>
        <taxon>Embryophyta</taxon>
        <taxon>Tracheophyta</taxon>
        <taxon>Spermatophyta</taxon>
        <taxon>Magnoliopsida</taxon>
        <taxon>eudicotyledons</taxon>
        <taxon>Gunneridae</taxon>
        <taxon>Pentapetalae</taxon>
        <taxon>rosids</taxon>
        <taxon>malvids</taxon>
        <taxon>Malvales</taxon>
        <taxon>Malvaceae</taxon>
        <taxon>Malvoideae</taxon>
        <taxon>Gossypium</taxon>
    </lineage>
</organism>
<dbReference type="EMBL" id="SMMG02000001">
    <property type="protein sequence ID" value="KAA3486295.1"/>
    <property type="molecule type" value="Genomic_DNA"/>
</dbReference>
<dbReference type="OrthoDB" id="68076at2759"/>
<reference evidence="2" key="1">
    <citation type="journal article" date="2019" name="Plant Biotechnol. J.">
        <title>Genome sequencing of the Australian wild diploid species Gossypium australe highlights disease resistance and delayed gland morphogenesis.</title>
        <authorList>
            <person name="Cai Y."/>
            <person name="Cai X."/>
            <person name="Wang Q."/>
            <person name="Wang P."/>
            <person name="Zhang Y."/>
            <person name="Cai C."/>
            <person name="Xu Y."/>
            <person name="Wang K."/>
            <person name="Zhou Z."/>
            <person name="Wang C."/>
            <person name="Geng S."/>
            <person name="Li B."/>
            <person name="Dong Q."/>
            <person name="Hou Y."/>
            <person name="Wang H."/>
            <person name="Ai P."/>
            <person name="Liu Z."/>
            <person name="Yi F."/>
            <person name="Sun M."/>
            <person name="An G."/>
            <person name="Cheng J."/>
            <person name="Zhang Y."/>
            <person name="Shi Q."/>
            <person name="Xie Y."/>
            <person name="Shi X."/>
            <person name="Chang Y."/>
            <person name="Huang F."/>
            <person name="Chen Y."/>
            <person name="Hong S."/>
            <person name="Mi L."/>
            <person name="Sun Q."/>
            <person name="Zhang L."/>
            <person name="Zhou B."/>
            <person name="Peng R."/>
            <person name="Zhang X."/>
            <person name="Liu F."/>
        </authorList>
    </citation>
    <scope>NUCLEOTIDE SEQUENCE [LARGE SCALE GENOMIC DNA]</scope>
    <source>
        <strain evidence="2">cv. PA1801</strain>
    </source>
</reference>
<protein>
    <submittedName>
        <fullName evidence="1">Wound-responsive family protein isoform 4</fullName>
    </submittedName>
</protein>
<comment type="caution">
    <text evidence="1">The sequence shown here is derived from an EMBL/GenBank/DDBJ whole genome shotgun (WGS) entry which is preliminary data.</text>
</comment>
<keyword evidence="2" id="KW-1185">Reference proteome</keyword>
<evidence type="ECO:0000313" key="2">
    <source>
        <dbReference type="Proteomes" id="UP000325315"/>
    </source>
</evidence>
<proteinExistence type="predicted"/>
<evidence type="ECO:0000313" key="1">
    <source>
        <dbReference type="EMBL" id="KAA3486295.1"/>
    </source>
</evidence>